<organism evidence="1 2">
    <name type="scientific">Actinomycetospora endophytica</name>
    <dbReference type="NCBI Taxonomy" id="2291215"/>
    <lineage>
        <taxon>Bacteria</taxon>
        <taxon>Bacillati</taxon>
        <taxon>Actinomycetota</taxon>
        <taxon>Actinomycetes</taxon>
        <taxon>Pseudonocardiales</taxon>
        <taxon>Pseudonocardiaceae</taxon>
        <taxon>Actinomycetospora</taxon>
    </lineage>
</organism>
<evidence type="ECO:0000313" key="1">
    <source>
        <dbReference type="EMBL" id="MCD2193487.1"/>
    </source>
</evidence>
<reference evidence="1 2" key="1">
    <citation type="submission" date="2021-11" db="EMBL/GenBank/DDBJ databases">
        <title>Draft genome sequence of Actinomycetospora sp. SF1 isolated from the rhizosphere soil.</title>
        <authorList>
            <person name="Duangmal K."/>
            <person name="Chantavorakit T."/>
        </authorList>
    </citation>
    <scope>NUCLEOTIDE SEQUENCE [LARGE SCALE GENOMIC DNA]</scope>
    <source>
        <strain evidence="1 2">TBRC 5722</strain>
    </source>
</reference>
<protein>
    <submittedName>
        <fullName evidence="1">Uncharacterized protein</fullName>
    </submittedName>
</protein>
<comment type="caution">
    <text evidence="1">The sequence shown here is derived from an EMBL/GenBank/DDBJ whole genome shotgun (WGS) entry which is preliminary data.</text>
</comment>
<sequence length="63" mass="6892">MKRYDLDTGAQLTRIAKAKDDARAAATEARARRAVARRARDGEDEQALLEMLGIAPDPTPVAR</sequence>
<dbReference type="RefSeq" id="WP_230731684.1">
    <property type="nucleotide sequence ID" value="NZ_JAJNDB010000001.1"/>
</dbReference>
<gene>
    <name evidence="1" type="ORF">LQ327_08840</name>
</gene>
<evidence type="ECO:0000313" key="2">
    <source>
        <dbReference type="Proteomes" id="UP001199469"/>
    </source>
</evidence>
<keyword evidence="2" id="KW-1185">Reference proteome</keyword>
<dbReference type="EMBL" id="JAJNDB010000001">
    <property type="protein sequence ID" value="MCD2193487.1"/>
    <property type="molecule type" value="Genomic_DNA"/>
</dbReference>
<dbReference type="Proteomes" id="UP001199469">
    <property type="component" value="Unassembled WGS sequence"/>
</dbReference>
<proteinExistence type="predicted"/>
<accession>A0ABS8P5F1</accession>
<name>A0ABS8P5F1_9PSEU</name>